<protein>
    <submittedName>
        <fullName evidence="1">Uncharacterized protein</fullName>
    </submittedName>
</protein>
<keyword evidence="2" id="KW-1185">Reference proteome</keyword>
<gene>
    <name evidence="1" type="ORF">NECAME_14798</name>
</gene>
<dbReference type="AlphaFoldDB" id="W2SNY0"/>
<name>W2SNY0_NECAM</name>
<reference evidence="2" key="1">
    <citation type="journal article" date="2014" name="Nat. Genet.">
        <title>Genome of the human hookworm Necator americanus.</title>
        <authorList>
            <person name="Tang Y.T."/>
            <person name="Gao X."/>
            <person name="Rosa B.A."/>
            <person name="Abubucker S."/>
            <person name="Hallsworth-Pepin K."/>
            <person name="Martin J."/>
            <person name="Tyagi R."/>
            <person name="Heizer E."/>
            <person name="Zhang X."/>
            <person name="Bhonagiri-Palsikar V."/>
            <person name="Minx P."/>
            <person name="Warren W.C."/>
            <person name="Wang Q."/>
            <person name="Zhan B."/>
            <person name="Hotez P.J."/>
            <person name="Sternberg P.W."/>
            <person name="Dougall A."/>
            <person name="Gaze S.T."/>
            <person name="Mulvenna J."/>
            <person name="Sotillo J."/>
            <person name="Ranganathan S."/>
            <person name="Rabelo E.M."/>
            <person name="Wilson R.K."/>
            <person name="Felgner P.L."/>
            <person name="Bethony J."/>
            <person name="Hawdon J.M."/>
            <person name="Gasser R.B."/>
            <person name="Loukas A."/>
            <person name="Mitreva M."/>
        </authorList>
    </citation>
    <scope>NUCLEOTIDE SEQUENCE [LARGE SCALE GENOMIC DNA]</scope>
</reference>
<organism evidence="1 2">
    <name type="scientific">Necator americanus</name>
    <name type="common">Human hookworm</name>
    <dbReference type="NCBI Taxonomy" id="51031"/>
    <lineage>
        <taxon>Eukaryota</taxon>
        <taxon>Metazoa</taxon>
        <taxon>Ecdysozoa</taxon>
        <taxon>Nematoda</taxon>
        <taxon>Chromadorea</taxon>
        <taxon>Rhabditida</taxon>
        <taxon>Rhabditina</taxon>
        <taxon>Rhabditomorpha</taxon>
        <taxon>Strongyloidea</taxon>
        <taxon>Ancylostomatidae</taxon>
        <taxon>Bunostominae</taxon>
        <taxon>Necator</taxon>
    </lineage>
</organism>
<dbReference type="Proteomes" id="UP000053676">
    <property type="component" value="Unassembled WGS sequence"/>
</dbReference>
<proteinExistence type="predicted"/>
<accession>W2SNY0</accession>
<evidence type="ECO:0000313" key="2">
    <source>
        <dbReference type="Proteomes" id="UP000053676"/>
    </source>
</evidence>
<sequence>MWTLRKPKLWEIWLNSISSQQSKTIEATVFDKSCKVTGTGVNAHNRCPVEGRTKLLKKKLRFTEGTLDSLSYEPTPRS</sequence>
<dbReference type="KEGG" id="nai:NECAME_14798"/>
<dbReference type="EMBL" id="KI668964">
    <property type="protein sequence ID" value="ETN70407.1"/>
    <property type="molecule type" value="Genomic_DNA"/>
</dbReference>
<evidence type="ECO:0000313" key="1">
    <source>
        <dbReference type="EMBL" id="ETN70407.1"/>
    </source>
</evidence>